<gene>
    <name evidence="1" type="ORF">ZT1E4_G11806</name>
</gene>
<evidence type="ECO:0000313" key="1">
    <source>
        <dbReference type="EMBL" id="SMR62492.1"/>
    </source>
</evidence>
<name>A0A2H1H9Q1_ZYMTR</name>
<dbReference type="EMBL" id="LT854269">
    <property type="protein sequence ID" value="SMR62492.1"/>
    <property type="molecule type" value="Genomic_DNA"/>
</dbReference>
<dbReference type="Proteomes" id="UP000245764">
    <property type="component" value="Chromosome 18"/>
</dbReference>
<dbReference type="AlphaFoldDB" id="A0A2H1H9Q1"/>
<reference evidence="2" key="1">
    <citation type="submission" date="2017-05" db="EMBL/GenBank/DDBJ databases">
        <authorList>
            <person name="Song R."/>
            <person name="Chenine A.L."/>
            <person name="Ruprecht R.M."/>
        </authorList>
    </citation>
    <scope>NUCLEOTIDE SEQUENCE [LARGE SCALE GENOMIC DNA]</scope>
</reference>
<evidence type="ECO:0000313" key="2">
    <source>
        <dbReference type="Proteomes" id="UP000245764"/>
    </source>
</evidence>
<organism evidence="1 2">
    <name type="scientific">Zymoseptoria tritici ST99CH_1E4</name>
    <dbReference type="NCBI Taxonomy" id="1276532"/>
    <lineage>
        <taxon>Eukaryota</taxon>
        <taxon>Fungi</taxon>
        <taxon>Dikarya</taxon>
        <taxon>Ascomycota</taxon>
        <taxon>Pezizomycotina</taxon>
        <taxon>Dothideomycetes</taxon>
        <taxon>Dothideomycetidae</taxon>
        <taxon>Mycosphaerellales</taxon>
        <taxon>Mycosphaerellaceae</taxon>
        <taxon>Zymoseptoria</taxon>
    </lineage>
</organism>
<proteinExistence type="predicted"/>
<protein>
    <submittedName>
        <fullName evidence="1">Uncharacterized protein</fullName>
    </submittedName>
</protein>
<sequence length="79" mass="8993">MCRPNVPPELLQRPNCFNDHLRRTDLVRVLLFRLTLLVEEERLVGVESMLSTLRTTTWLWGCLGARGRTGMVVNGKAGK</sequence>
<accession>A0A2H1H9Q1</accession>